<dbReference type="SUPFAM" id="SSF56112">
    <property type="entry name" value="Protein kinase-like (PK-like)"/>
    <property type="match status" value="1"/>
</dbReference>
<dbReference type="InterPro" id="IPR011009">
    <property type="entry name" value="Kinase-like_dom_sf"/>
</dbReference>
<protein>
    <recommendedName>
        <fullName evidence="4">Protein kinase domain-containing protein</fullName>
    </recommendedName>
</protein>
<dbReference type="AlphaFoldDB" id="A0A5J4UYJ5"/>
<dbReference type="EMBL" id="SNRW01011566">
    <property type="protein sequence ID" value="KAA6374981.1"/>
    <property type="molecule type" value="Genomic_DNA"/>
</dbReference>
<organism evidence="2 3">
    <name type="scientific">Streblomastix strix</name>
    <dbReference type="NCBI Taxonomy" id="222440"/>
    <lineage>
        <taxon>Eukaryota</taxon>
        <taxon>Metamonada</taxon>
        <taxon>Preaxostyla</taxon>
        <taxon>Oxymonadida</taxon>
        <taxon>Streblomastigidae</taxon>
        <taxon>Streblomastix</taxon>
    </lineage>
</organism>
<feature type="non-terminal residue" evidence="2">
    <location>
        <position position="1"/>
    </location>
</feature>
<dbReference type="Proteomes" id="UP000324800">
    <property type="component" value="Unassembled WGS sequence"/>
</dbReference>
<evidence type="ECO:0000313" key="2">
    <source>
        <dbReference type="EMBL" id="KAA6374981.1"/>
    </source>
</evidence>
<gene>
    <name evidence="2" type="ORF">EZS28_029491</name>
</gene>
<feature type="compositionally biased region" description="Basic and acidic residues" evidence="1">
    <location>
        <begin position="62"/>
        <end position="90"/>
    </location>
</feature>
<evidence type="ECO:0008006" key="4">
    <source>
        <dbReference type="Google" id="ProtNLM"/>
    </source>
</evidence>
<accession>A0A5J4UYJ5</accession>
<feature type="compositionally biased region" description="Polar residues" evidence="1">
    <location>
        <begin position="92"/>
        <end position="103"/>
    </location>
</feature>
<dbReference type="Gene3D" id="1.10.510.10">
    <property type="entry name" value="Transferase(Phosphotransferase) domain 1"/>
    <property type="match status" value="1"/>
</dbReference>
<proteinExistence type="predicted"/>
<dbReference type="OrthoDB" id="410920at2759"/>
<sequence length="103" mass="11985">IEGDIPAEEFIHRVVSLPPAEIPDRYPSALKNLIKQMLEKDPQKRITSKEILEIRDVAQSLKEEKENKENKQQMKVQENKDRKQEQKDDQEIQSTISSSCVIL</sequence>
<evidence type="ECO:0000313" key="3">
    <source>
        <dbReference type="Proteomes" id="UP000324800"/>
    </source>
</evidence>
<feature type="region of interest" description="Disordered" evidence="1">
    <location>
        <begin position="62"/>
        <end position="103"/>
    </location>
</feature>
<reference evidence="2 3" key="1">
    <citation type="submission" date="2019-03" db="EMBL/GenBank/DDBJ databases">
        <title>Single cell metagenomics reveals metabolic interactions within the superorganism composed of flagellate Streblomastix strix and complex community of Bacteroidetes bacteria on its surface.</title>
        <authorList>
            <person name="Treitli S.C."/>
            <person name="Kolisko M."/>
            <person name="Husnik F."/>
            <person name="Keeling P."/>
            <person name="Hampl V."/>
        </authorList>
    </citation>
    <scope>NUCLEOTIDE SEQUENCE [LARGE SCALE GENOMIC DNA]</scope>
    <source>
        <strain evidence="2">ST1C</strain>
    </source>
</reference>
<name>A0A5J4UYJ5_9EUKA</name>
<evidence type="ECO:0000256" key="1">
    <source>
        <dbReference type="SAM" id="MobiDB-lite"/>
    </source>
</evidence>
<comment type="caution">
    <text evidence="2">The sequence shown here is derived from an EMBL/GenBank/DDBJ whole genome shotgun (WGS) entry which is preliminary data.</text>
</comment>